<dbReference type="GO" id="GO:0000287">
    <property type="term" value="F:magnesium ion binding"/>
    <property type="evidence" value="ECO:0007669"/>
    <property type="project" value="UniProtKB-UniRule"/>
</dbReference>
<evidence type="ECO:0000313" key="10">
    <source>
        <dbReference type="EMBL" id="KDS90847.1"/>
    </source>
</evidence>
<keyword evidence="11" id="KW-1185">Reference proteome</keyword>
<dbReference type="InterPro" id="IPR029060">
    <property type="entry name" value="PIN-like_dom_sf"/>
</dbReference>
<protein>
    <recommendedName>
        <fullName evidence="8">Ribonuclease VapC</fullName>
        <shortName evidence="8">RNase VapC</shortName>
        <ecNumber evidence="8">3.1.-.-</ecNumber>
    </recommendedName>
    <alternativeName>
        <fullName evidence="8">Putative toxin VapC</fullName>
    </alternativeName>
</protein>
<keyword evidence="2 8" id="KW-1277">Toxin-antitoxin system</keyword>
<dbReference type="InterPro" id="IPR002716">
    <property type="entry name" value="PIN_dom"/>
</dbReference>
<evidence type="ECO:0000259" key="9">
    <source>
        <dbReference type="Pfam" id="PF01850"/>
    </source>
</evidence>
<feature type="binding site" evidence="8">
    <location>
        <position position="5"/>
    </location>
    <ligand>
        <name>Mg(2+)</name>
        <dbReference type="ChEBI" id="CHEBI:18420"/>
    </ligand>
</feature>
<reference evidence="10 11" key="1">
    <citation type="journal article" date="2015" name="Genome Announc.">
        <title>Draft genome sequence of a Halorubrum H3 strain isolated from the burlinskoye salt lake (Altai Krai, Russia).</title>
        <authorList>
            <person name="Rozanov A.S."/>
            <person name="Bryanskaya A.V."/>
            <person name="Malup T.K."/>
            <person name="Kotenko A.V."/>
            <person name="Peltek S.E."/>
        </authorList>
    </citation>
    <scope>NUCLEOTIDE SEQUENCE [LARGE SCALE GENOMIC DNA]</scope>
    <source>
        <strain evidence="10 11">H3</strain>
    </source>
</reference>
<evidence type="ECO:0000256" key="3">
    <source>
        <dbReference type="ARBA" id="ARBA00022722"/>
    </source>
</evidence>
<evidence type="ECO:0000256" key="2">
    <source>
        <dbReference type="ARBA" id="ARBA00022649"/>
    </source>
</evidence>
<dbReference type="SUPFAM" id="SSF88723">
    <property type="entry name" value="PIN domain-like"/>
    <property type="match status" value="1"/>
</dbReference>
<dbReference type="Proteomes" id="UP000053331">
    <property type="component" value="Unassembled WGS sequence"/>
</dbReference>
<dbReference type="RefSeq" id="WP_050023399.1">
    <property type="nucleotide sequence ID" value="NZ_JNFH02000005.1"/>
</dbReference>
<keyword evidence="4 8" id="KW-0479">Metal-binding</keyword>
<dbReference type="EMBL" id="JNFH02000005">
    <property type="protein sequence ID" value="KDS90847.1"/>
    <property type="molecule type" value="Genomic_DNA"/>
</dbReference>
<dbReference type="CDD" id="cd09881">
    <property type="entry name" value="PIN_VapC4-5_FitB-like"/>
    <property type="match status" value="1"/>
</dbReference>
<evidence type="ECO:0000256" key="7">
    <source>
        <dbReference type="ARBA" id="ARBA00038093"/>
    </source>
</evidence>
<evidence type="ECO:0000256" key="4">
    <source>
        <dbReference type="ARBA" id="ARBA00022723"/>
    </source>
</evidence>
<evidence type="ECO:0000256" key="5">
    <source>
        <dbReference type="ARBA" id="ARBA00022801"/>
    </source>
</evidence>
<feature type="domain" description="PIN" evidence="9">
    <location>
        <begin position="3"/>
        <end position="127"/>
    </location>
</feature>
<keyword evidence="3 8" id="KW-0540">Nuclease</keyword>
<dbReference type="GO" id="GO:0090729">
    <property type="term" value="F:toxin activity"/>
    <property type="evidence" value="ECO:0007669"/>
    <property type="project" value="UniProtKB-KW"/>
</dbReference>
<comment type="caution">
    <text evidence="10">The sequence shown here is derived from an EMBL/GenBank/DDBJ whole genome shotgun (WGS) entry which is preliminary data.</text>
</comment>
<dbReference type="AlphaFoldDB" id="A0A081ETV9"/>
<feature type="binding site" evidence="8">
    <location>
        <position position="101"/>
    </location>
    <ligand>
        <name>Mg(2+)</name>
        <dbReference type="ChEBI" id="CHEBI:18420"/>
    </ligand>
</feature>
<accession>A0A081ETV9</accession>
<proteinExistence type="inferred from homology"/>
<sequence>MKLLDTSVVVDIDRGGVDEKVESLDEQGRHAISMVTVTELRLGVELQYDRGTDAYRQAMDDLDRLLARFDVFPISRPIATAAAEIIADLRGGGQRLDDLHDVYIGATARVQQLPVLTANVDHFERIENVSVVDWEQF</sequence>
<dbReference type="PANTHER" id="PTHR33653">
    <property type="entry name" value="RIBONUCLEASE VAPC2"/>
    <property type="match status" value="1"/>
</dbReference>
<dbReference type="EC" id="3.1.-.-" evidence="8"/>
<keyword evidence="6 8" id="KW-0460">Magnesium</keyword>
<keyword evidence="8" id="KW-0800">Toxin</keyword>
<dbReference type="Pfam" id="PF01850">
    <property type="entry name" value="PIN"/>
    <property type="match status" value="1"/>
</dbReference>
<dbReference type="HAMAP" id="MF_00265">
    <property type="entry name" value="VapC_Nob1"/>
    <property type="match status" value="1"/>
</dbReference>
<organism evidence="10 11">
    <name type="scientific">Halorubrum saccharovorum</name>
    <dbReference type="NCBI Taxonomy" id="2248"/>
    <lineage>
        <taxon>Archaea</taxon>
        <taxon>Methanobacteriati</taxon>
        <taxon>Methanobacteriota</taxon>
        <taxon>Stenosarchaea group</taxon>
        <taxon>Halobacteria</taxon>
        <taxon>Halobacteriales</taxon>
        <taxon>Haloferacaceae</taxon>
        <taxon>Halorubrum</taxon>
    </lineage>
</organism>
<dbReference type="InterPro" id="IPR022907">
    <property type="entry name" value="VapC_family"/>
</dbReference>
<dbReference type="GO" id="GO:0016787">
    <property type="term" value="F:hydrolase activity"/>
    <property type="evidence" value="ECO:0007669"/>
    <property type="project" value="UniProtKB-KW"/>
</dbReference>
<dbReference type="Gene3D" id="3.40.50.1010">
    <property type="entry name" value="5'-nuclease"/>
    <property type="match status" value="1"/>
</dbReference>
<comment type="cofactor">
    <cofactor evidence="1 8">
        <name>Mg(2+)</name>
        <dbReference type="ChEBI" id="CHEBI:18420"/>
    </cofactor>
</comment>
<evidence type="ECO:0000256" key="6">
    <source>
        <dbReference type="ARBA" id="ARBA00022842"/>
    </source>
</evidence>
<comment type="similarity">
    <text evidence="7 8">Belongs to the PINc/VapC protein family.</text>
</comment>
<dbReference type="InterPro" id="IPR050556">
    <property type="entry name" value="Type_II_TA_system_RNase"/>
</dbReference>
<dbReference type="PANTHER" id="PTHR33653:SF1">
    <property type="entry name" value="RIBONUCLEASE VAPC2"/>
    <property type="match status" value="1"/>
</dbReference>
<evidence type="ECO:0000256" key="8">
    <source>
        <dbReference type="HAMAP-Rule" id="MF_00265"/>
    </source>
</evidence>
<evidence type="ECO:0000256" key="1">
    <source>
        <dbReference type="ARBA" id="ARBA00001946"/>
    </source>
</evidence>
<evidence type="ECO:0000313" key="11">
    <source>
        <dbReference type="Proteomes" id="UP000053331"/>
    </source>
</evidence>
<name>A0A081ETV9_9EURY</name>
<dbReference type="OrthoDB" id="38049at2157"/>
<keyword evidence="5 8" id="KW-0378">Hydrolase</keyword>
<dbReference type="GO" id="GO:0004540">
    <property type="term" value="F:RNA nuclease activity"/>
    <property type="evidence" value="ECO:0007669"/>
    <property type="project" value="InterPro"/>
</dbReference>
<comment type="function">
    <text evidence="8">Toxic component of a toxin-antitoxin (TA) system. An RNase.</text>
</comment>
<gene>
    <name evidence="8" type="primary">vapC</name>
    <name evidence="10" type="ORF">FK85_09315</name>
</gene>